<dbReference type="Proteomes" id="UP000199664">
    <property type="component" value="Unassembled WGS sequence"/>
</dbReference>
<evidence type="ECO:0000313" key="2">
    <source>
        <dbReference type="Proteomes" id="UP000199664"/>
    </source>
</evidence>
<proteinExistence type="predicted"/>
<sequence length="81" mass="9110">MTYVLNSTDVLPAATRAETTETKTAGQGFWQRLYAAMIESRRRSAMRELRAHSYLVRESELVLGGFPATTLTSDAELPFNR</sequence>
<name>A0A1H7X1M1_9HYPH</name>
<dbReference type="RefSeq" id="WP_091840503.1">
    <property type="nucleotide sequence ID" value="NZ_FOAN01000009.1"/>
</dbReference>
<dbReference type="STRING" id="1036779.SAMN04515666_109110"/>
<accession>A0A1H7X1M1</accession>
<dbReference type="AlphaFoldDB" id="A0A1H7X1M1"/>
<dbReference type="OrthoDB" id="8162900at2"/>
<evidence type="ECO:0000313" key="1">
    <source>
        <dbReference type="EMBL" id="SEM27127.1"/>
    </source>
</evidence>
<organism evidence="1 2">
    <name type="scientific">Bosea lupini</name>
    <dbReference type="NCBI Taxonomy" id="1036779"/>
    <lineage>
        <taxon>Bacteria</taxon>
        <taxon>Pseudomonadati</taxon>
        <taxon>Pseudomonadota</taxon>
        <taxon>Alphaproteobacteria</taxon>
        <taxon>Hyphomicrobiales</taxon>
        <taxon>Boseaceae</taxon>
        <taxon>Bosea</taxon>
    </lineage>
</organism>
<protein>
    <submittedName>
        <fullName evidence="1">Uncharacterized protein</fullName>
    </submittedName>
</protein>
<gene>
    <name evidence="1" type="ORF">SAMN04515666_109110</name>
</gene>
<reference evidence="2" key="1">
    <citation type="submission" date="2016-10" db="EMBL/GenBank/DDBJ databases">
        <authorList>
            <person name="Varghese N."/>
            <person name="Submissions S."/>
        </authorList>
    </citation>
    <scope>NUCLEOTIDE SEQUENCE [LARGE SCALE GENOMIC DNA]</scope>
    <source>
        <strain evidence="2">LMG 26383,CCUG 61248,R- 45681</strain>
    </source>
</reference>
<keyword evidence="2" id="KW-1185">Reference proteome</keyword>
<dbReference type="EMBL" id="FOAN01000009">
    <property type="protein sequence ID" value="SEM27127.1"/>
    <property type="molecule type" value="Genomic_DNA"/>
</dbReference>